<dbReference type="RefSeq" id="WP_252817486.1">
    <property type="nucleotide sequence ID" value="NZ_JAMXQS010000003.1"/>
</dbReference>
<dbReference type="Proteomes" id="UP001205906">
    <property type="component" value="Unassembled WGS sequence"/>
</dbReference>
<evidence type="ECO:0000313" key="4">
    <source>
        <dbReference type="EMBL" id="MCO6049567.1"/>
    </source>
</evidence>
<dbReference type="InterPro" id="IPR000182">
    <property type="entry name" value="GNAT_dom"/>
</dbReference>
<dbReference type="SUPFAM" id="SSF55729">
    <property type="entry name" value="Acyl-CoA N-acyltransferases (Nat)"/>
    <property type="match status" value="1"/>
</dbReference>
<dbReference type="PANTHER" id="PTHR43877">
    <property type="entry name" value="AMINOALKYLPHOSPHONATE N-ACETYLTRANSFERASE-RELATED-RELATED"/>
    <property type="match status" value="1"/>
</dbReference>
<keyword evidence="1" id="KW-0808">Transferase</keyword>
<protein>
    <submittedName>
        <fullName evidence="4">GNAT family N-acetyltransferase</fullName>
    </submittedName>
</protein>
<feature type="domain" description="N-acetyltransferase" evidence="3">
    <location>
        <begin position="6"/>
        <end position="151"/>
    </location>
</feature>
<dbReference type="PROSITE" id="PS51186">
    <property type="entry name" value="GNAT"/>
    <property type="match status" value="1"/>
</dbReference>
<name>A0ABT1C454_9HYPH</name>
<evidence type="ECO:0000256" key="2">
    <source>
        <dbReference type="ARBA" id="ARBA00023315"/>
    </source>
</evidence>
<sequence>MPFEIVTLRERPEFVSVVRDRLWHAWWQDEGETLDALDAAISECLDADAIPTTFVAVAGNAFLGTVSLIFNDMAERPQYSPWVAALWVDESHRKLGLGARLSDHALEKGFEAGASAVYLYATHDNAPFYRKHGWQTVEPDVNGHEVFARYR</sequence>
<reference evidence="4 5" key="1">
    <citation type="submission" date="2022-06" db="EMBL/GenBank/DDBJ databases">
        <title>Mesorhizobium sp. strain RP14 Genome sequencing and assembly.</title>
        <authorList>
            <person name="Kim I."/>
        </authorList>
    </citation>
    <scope>NUCLEOTIDE SEQUENCE [LARGE SCALE GENOMIC DNA]</scope>
    <source>
        <strain evidence="5">RP14(2022)</strain>
    </source>
</reference>
<accession>A0ABT1C454</accession>
<dbReference type="CDD" id="cd04301">
    <property type="entry name" value="NAT_SF"/>
    <property type="match status" value="1"/>
</dbReference>
<evidence type="ECO:0000259" key="3">
    <source>
        <dbReference type="PROSITE" id="PS51186"/>
    </source>
</evidence>
<proteinExistence type="predicted"/>
<gene>
    <name evidence="4" type="ORF">NGM99_07155</name>
</gene>
<keyword evidence="2" id="KW-0012">Acyltransferase</keyword>
<organism evidence="4 5">
    <name type="scientific">Mesorhizobium liriopis</name>
    <dbReference type="NCBI Taxonomy" id="2953882"/>
    <lineage>
        <taxon>Bacteria</taxon>
        <taxon>Pseudomonadati</taxon>
        <taxon>Pseudomonadota</taxon>
        <taxon>Alphaproteobacteria</taxon>
        <taxon>Hyphomicrobiales</taxon>
        <taxon>Phyllobacteriaceae</taxon>
        <taxon>Mesorhizobium</taxon>
    </lineage>
</organism>
<evidence type="ECO:0000313" key="5">
    <source>
        <dbReference type="Proteomes" id="UP001205906"/>
    </source>
</evidence>
<dbReference type="InterPro" id="IPR050832">
    <property type="entry name" value="Bact_Acetyltransf"/>
</dbReference>
<dbReference type="InterPro" id="IPR016181">
    <property type="entry name" value="Acyl_CoA_acyltransferase"/>
</dbReference>
<comment type="caution">
    <text evidence="4">The sequence shown here is derived from an EMBL/GenBank/DDBJ whole genome shotgun (WGS) entry which is preliminary data.</text>
</comment>
<dbReference type="Gene3D" id="3.40.630.30">
    <property type="match status" value="1"/>
</dbReference>
<dbReference type="EMBL" id="JAMXQS010000003">
    <property type="protein sequence ID" value="MCO6049567.1"/>
    <property type="molecule type" value="Genomic_DNA"/>
</dbReference>
<keyword evidence="5" id="KW-1185">Reference proteome</keyword>
<evidence type="ECO:0000256" key="1">
    <source>
        <dbReference type="ARBA" id="ARBA00022679"/>
    </source>
</evidence>
<dbReference type="Pfam" id="PF00583">
    <property type="entry name" value="Acetyltransf_1"/>
    <property type="match status" value="1"/>
</dbReference>